<reference evidence="1" key="1">
    <citation type="journal article" date="2021" name="Nat. Commun.">
        <title>Genetic determinants of endophytism in the Arabidopsis root mycobiome.</title>
        <authorList>
            <person name="Mesny F."/>
            <person name="Miyauchi S."/>
            <person name="Thiergart T."/>
            <person name="Pickel B."/>
            <person name="Atanasova L."/>
            <person name="Karlsson M."/>
            <person name="Huettel B."/>
            <person name="Barry K.W."/>
            <person name="Haridas S."/>
            <person name="Chen C."/>
            <person name="Bauer D."/>
            <person name="Andreopoulos W."/>
            <person name="Pangilinan J."/>
            <person name="LaButti K."/>
            <person name="Riley R."/>
            <person name="Lipzen A."/>
            <person name="Clum A."/>
            <person name="Drula E."/>
            <person name="Henrissat B."/>
            <person name="Kohler A."/>
            <person name="Grigoriev I.V."/>
            <person name="Martin F.M."/>
            <person name="Hacquard S."/>
        </authorList>
    </citation>
    <scope>NUCLEOTIDE SEQUENCE</scope>
    <source>
        <strain evidence="1">MPI-SDFR-AT-0117</strain>
    </source>
</reference>
<evidence type="ECO:0000313" key="2">
    <source>
        <dbReference type="Proteomes" id="UP000770015"/>
    </source>
</evidence>
<sequence>KTSFVQERRLLTPLPRLQCDESRPVCNKCVQFRAACGYHKPGESAVTMDYSAIDSPVLPGNPNSPPRRKPGRPRKIWAPKQVEIISSADAVTRWLQQQQNRPLADFGCCTETSGDPVTDDVELLVYWVGQTARSVADFFEPGAADLTDFWTHDALRAGFSSPYILHLILALSARHMLRLELGDSCKRRRLLSLAERHTAKGVVGMTVALSTLNEYNCGALYVASILACLCVFAEGPVGPHDLLVTGARPGSRFPMLCAMSMICQAVQPEILFSGIFAVLDRGSRDDVWRADLMCSRRKELGHSPRIIAWERPMALLGELVASQTDNETKCHSRAFRQLKILYETHYGREDAFGLCCPTELDPGFGSIMRWLDVMDRTFIESLEKKNDVSLLLLTYFVPLLQNLRGTWLLGGWAEQLLLGARAQLSPGYVSWLQWPLEATGLLLTESEADDVDLGIDEGVESSVEGARLWDDDMLEDCLGLGVMDIDDMLACSPP</sequence>
<name>A0A9P8VJR4_9PEZI</name>
<gene>
    <name evidence="1" type="ORF">F5X68DRAFT_250739</name>
</gene>
<organism evidence="1 2">
    <name type="scientific">Plectosphaerella plurivora</name>
    <dbReference type="NCBI Taxonomy" id="936078"/>
    <lineage>
        <taxon>Eukaryota</taxon>
        <taxon>Fungi</taxon>
        <taxon>Dikarya</taxon>
        <taxon>Ascomycota</taxon>
        <taxon>Pezizomycotina</taxon>
        <taxon>Sordariomycetes</taxon>
        <taxon>Hypocreomycetidae</taxon>
        <taxon>Glomerellales</taxon>
        <taxon>Plectosphaerellaceae</taxon>
        <taxon>Plectosphaerella</taxon>
    </lineage>
</organism>
<dbReference type="PANTHER" id="PTHR47657">
    <property type="entry name" value="STEROL REGULATORY ELEMENT-BINDING PROTEIN ECM22"/>
    <property type="match status" value="1"/>
</dbReference>
<evidence type="ECO:0000313" key="1">
    <source>
        <dbReference type="EMBL" id="KAH6692493.1"/>
    </source>
</evidence>
<dbReference type="AlphaFoldDB" id="A0A9P8VJR4"/>
<dbReference type="PANTHER" id="PTHR47657:SF13">
    <property type="entry name" value="ZN(2)-C6 FUNGAL-TYPE DOMAIN-CONTAINING PROTEIN-RELATED"/>
    <property type="match status" value="1"/>
</dbReference>
<protein>
    <recommendedName>
        <fullName evidence="3">Zn(2)-C6 fungal-type domain-containing protein</fullName>
    </recommendedName>
</protein>
<accession>A0A9P8VJR4</accession>
<dbReference type="EMBL" id="JAGSXJ010000004">
    <property type="protein sequence ID" value="KAH6692493.1"/>
    <property type="molecule type" value="Genomic_DNA"/>
</dbReference>
<proteinExistence type="predicted"/>
<dbReference type="OrthoDB" id="416217at2759"/>
<dbReference type="Proteomes" id="UP000770015">
    <property type="component" value="Unassembled WGS sequence"/>
</dbReference>
<evidence type="ECO:0008006" key="3">
    <source>
        <dbReference type="Google" id="ProtNLM"/>
    </source>
</evidence>
<comment type="caution">
    <text evidence="1">The sequence shown here is derived from an EMBL/GenBank/DDBJ whole genome shotgun (WGS) entry which is preliminary data.</text>
</comment>
<feature type="non-terminal residue" evidence="1">
    <location>
        <position position="1"/>
    </location>
</feature>
<dbReference type="InterPro" id="IPR052400">
    <property type="entry name" value="Zn2-C6_fungal_TF"/>
</dbReference>
<keyword evidence="2" id="KW-1185">Reference proteome</keyword>
<dbReference type="GO" id="GO:0000981">
    <property type="term" value="F:DNA-binding transcription factor activity, RNA polymerase II-specific"/>
    <property type="evidence" value="ECO:0007669"/>
    <property type="project" value="TreeGrafter"/>
</dbReference>